<dbReference type="SUPFAM" id="SSF56935">
    <property type="entry name" value="Porins"/>
    <property type="match status" value="1"/>
</dbReference>
<dbReference type="AlphaFoldDB" id="A0A397NJC5"/>
<dbReference type="Gene3D" id="2.170.130.10">
    <property type="entry name" value="TonB-dependent receptor, plug domain"/>
    <property type="match status" value="1"/>
</dbReference>
<feature type="domain" description="TonB-dependent receptor-like beta-barrel" evidence="13">
    <location>
        <begin position="212"/>
        <end position="638"/>
    </location>
</feature>
<evidence type="ECO:0000256" key="8">
    <source>
        <dbReference type="ARBA" id="ARBA00023170"/>
    </source>
</evidence>
<evidence type="ECO:0000256" key="11">
    <source>
        <dbReference type="RuleBase" id="RU003357"/>
    </source>
</evidence>
<comment type="subcellular location">
    <subcellularLocation>
        <location evidence="1 10">Cell outer membrane</location>
        <topology evidence="1 10">Multi-pass membrane protein</topology>
    </subcellularLocation>
</comment>
<comment type="similarity">
    <text evidence="10 11">Belongs to the TonB-dependent receptor family.</text>
</comment>
<evidence type="ECO:0000256" key="6">
    <source>
        <dbReference type="ARBA" id="ARBA00023077"/>
    </source>
</evidence>
<dbReference type="GO" id="GO:0044718">
    <property type="term" value="P:siderophore transmembrane transport"/>
    <property type="evidence" value="ECO:0007669"/>
    <property type="project" value="TreeGrafter"/>
</dbReference>
<dbReference type="PANTHER" id="PTHR30069:SF29">
    <property type="entry name" value="HEMOGLOBIN AND HEMOGLOBIN-HAPTOGLOBIN-BINDING PROTEIN 1-RELATED"/>
    <property type="match status" value="1"/>
</dbReference>
<gene>
    <name evidence="15" type="ORF">DFR49_4174</name>
</gene>
<evidence type="ECO:0000256" key="7">
    <source>
        <dbReference type="ARBA" id="ARBA00023136"/>
    </source>
</evidence>
<protein>
    <submittedName>
        <fullName evidence="15">Iron complex outermembrane receptor protein</fullName>
    </submittedName>
</protein>
<keyword evidence="9 10" id="KW-0998">Cell outer membrane</keyword>
<evidence type="ECO:0000256" key="3">
    <source>
        <dbReference type="ARBA" id="ARBA00022452"/>
    </source>
</evidence>
<dbReference type="InterPro" id="IPR012910">
    <property type="entry name" value="Plug_dom"/>
</dbReference>
<dbReference type="GO" id="GO:0015344">
    <property type="term" value="F:siderophore uptake transmembrane transporter activity"/>
    <property type="evidence" value="ECO:0007669"/>
    <property type="project" value="TreeGrafter"/>
</dbReference>
<keyword evidence="7 10" id="KW-0472">Membrane</keyword>
<evidence type="ECO:0000256" key="10">
    <source>
        <dbReference type="PROSITE-ProRule" id="PRU01360"/>
    </source>
</evidence>
<evidence type="ECO:0000256" key="12">
    <source>
        <dbReference type="SAM" id="SignalP"/>
    </source>
</evidence>
<keyword evidence="2 10" id="KW-0813">Transport</keyword>
<keyword evidence="8 15" id="KW-0675">Receptor</keyword>
<feature type="domain" description="TonB-dependent receptor plug" evidence="14">
    <location>
        <begin position="48"/>
        <end position="153"/>
    </location>
</feature>
<dbReference type="InterPro" id="IPR000531">
    <property type="entry name" value="Beta-barrel_TonB"/>
</dbReference>
<dbReference type="Gene3D" id="2.40.170.20">
    <property type="entry name" value="TonB-dependent receptor, beta-barrel domain"/>
    <property type="match status" value="1"/>
</dbReference>
<proteinExistence type="inferred from homology"/>
<keyword evidence="5 12" id="KW-0732">Signal</keyword>
<reference evidence="15 16" key="1">
    <citation type="submission" date="2018-08" db="EMBL/GenBank/DDBJ databases">
        <title>Genomic Encyclopedia of Type Strains, Phase IV (KMG-IV): sequencing the most valuable type-strain genomes for metagenomic binning, comparative biology and taxonomic classification.</title>
        <authorList>
            <person name="Goeker M."/>
        </authorList>
    </citation>
    <scope>NUCLEOTIDE SEQUENCE [LARGE SCALE GENOMIC DNA]</scope>
    <source>
        <strain evidence="15 16">DSM 25527</strain>
    </source>
</reference>
<keyword evidence="6 11" id="KW-0798">TonB box</keyword>
<evidence type="ECO:0000259" key="14">
    <source>
        <dbReference type="Pfam" id="PF07715"/>
    </source>
</evidence>
<name>A0A397NJC5_9SPHN</name>
<dbReference type="PANTHER" id="PTHR30069">
    <property type="entry name" value="TONB-DEPENDENT OUTER MEMBRANE RECEPTOR"/>
    <property type="match status" value="1"/>
</dbReference>
<evidence type="ECO:0000313" key="16">
    <source>
        <dbReference type="Proteomes" id="UP000266568"/>
    </source>
</evidence>
<comment type="caution">
    <text evidence="15">The sequence shown here is derived from an EMBL/GenBank/DDBJ whole genome shotgun (WGS) entry which is preliminary data.</text>
</comment>
<organism evidence="15 16">
    <name type="scientific">Hephaestia caeni</name>
    <dbReference type="NCBI Taxonomy" id="645617"/>
    <lineage>
        <taxon>Bacteria</taxon>
        <taxon>Pseudomonadati</taxon>
        <taxon>Pseudomonadota</taxon>
        <taxon>Alphaproteobacteria</taxon>
        <taxon>Sphingomonadales</taxon>
        <taxon>Sphingomonadaceae</taxon>
        <taxon>Hephaestia</taxon>
    </lineage>
</organism>
<evidence type="ECO:0000256" key="5">
    <source>
        <dbReference type="ARBA" id="ARBA00022729"/>
    </source>
</evidence>
<evidence type="ECO:0000256" key="2">
    <source>
        <dbReference type="ARBA" id="ARBA00022448"/>
    </source>
</evidence>
<sequence>MRPVLTTLPLLALALPAAAHAQSTGDPGIVVIGEGLPLPPGTPAYGSVTIDRDRLTGDASGRLEDVLADVAGVQQFRRADSRAANPTAQGVTLRALGGNATSRALVLLDGVPQADPFFGYIPFNALVPDRLSVVRITRGGGAGPFGAGAVAGTIELGSATRSDLPPYEASLFAGSRDSLMASASLSPDVGAGYVSIGANYDRGDGFFTTPADQRGPADVRARYENWSTSLRAVAPIDADTEIQARALVYRDDRTLRFAGADSASAANDASIRLVHRGRWQLDALAYLQTRNFTNKVISASNHKLVLDQRNTPSTGLGGKIELRPPVGADHTLRIGVDWRHAEGELYEDPYSAITGRATAHRNAGGASTTAGVFVEDDWTLGRLVLTGGGRVDRWTITDGFYREANAAGAITTDRRFANRDGIEATGRIGALYHATPTLALRAAGYTGFRLPTLNELYRPFTVFPVTTEANAALDLERLKGVEAGLDVTPLSGVRLGVTAFWNRLDNAIANVTIADNLRQRRNMDAIVARGIELTAAARHGDVELSASYAYSDSHVRASQTSVALDGFVPAQSPRHAASGTLRWAPDRGPGLAATLRYVGKQYEDDRETDVLPAALTVDAIASVPVTSRLTLVGRAENLFDETIVTRNDGGSIDLGTPRTLWIGVRLTG</sequence>
<dbReference type="PROSITE" id="PS52016">
    <property type="entry name" value="TONB_DEPENDENT_REC_3"/>
    <property type="match status" value="1"/>
</dbReference>
<dbReference type="InterPro" id="IPR039426">
    <property type="entry name" value="TonB-dep_rcpt-like"/>
</dbReference>
<dbReference type="InterPro" id="IPR037066">
    <property type="entry name" value="Plug_dom_sf"/>
</dbReference>
<keyword evidence="3 10" id="KW-1134">Transmembrane beta strand</keyword>
<dbReference type="RefSeq" id="WP_245968679.1">
    <property type="nucleotide sequence ID" value="NZ_QXDC01000006.1"/>
</dbReference>
<dbReference type="EMBL" id="QXDC01000006">
    <property type="protein sequence ID" value="RIA35397.1"/>
    <property type="molecule type" value="Genomic_DNA"/>
</dbReference>
<accession>A0A397NJC5</accession>
<dbReference type="Proteomes" id="UP000266568">
    <property type="component" value="Unassembled WGS sequence"/>
</dbReference>
<dbReference type="Pfam" id="PF07715">
    <property type="entry name" value="Plug"/>
    <property type="match status" value="1"/>
</dbReference>
<evidence type="ECO:0000256" key="1">
    <source>
        <dbReference type="ARBA" id="ARBA00004571"/>
    </source>
</evidence>
<evidence type="ECO:0000256" key="9">
    <source>
        <dbReference type="ARBA" id="ARBA00023237"/>
    </source>
</evidence>
<feature type="signal peptide" evidence="12">
    <location>
        <begin position="1"/>
        <end position="21"/>
    </location>
</feature>
<evidence type="ECO:0000313" key="15">
    <source>
        <dbReference type="EMBL" id="RIA35397.1"/>
    </source>
</evidence>
<evidence type="ECO:0000256" key="4">
    <source>
        <dbReference type="ARBA" id="ARBA00022692"/>
    </source>
</evidence>
<keyword evidence="4 10" id="KW-0812">Transmembrane</keyword>
<keyword evidence="16" id="KW-1185">Reference proteome</keyword>
<evidence type="ECO:0000259" key="13">
    <source>
        <dbReference type="Pfam" id="PF00593"/>
    </source>
</evidence>
<dbReference type="InterPro" id="IPR036942">
    <property type="entry name" value="Beta-barrel_TonB_sf"/>
</dbReference>
<dbReference type="Pfam" id="PF00593">
    <property type="entry name" value="TonB_dep_Rec_b-barrel"/>
    <property type="match status" value="1"/>
</dbReference>
<dbReference type="GO" id="GO:0009279">
    <property type="term" value="C:cell outer membrane"/>
    <property type="evidence" value="ECO:0007669"/>
    <property type="project" value="UniProtKB-SubCell"/>
</dbReference>
<feature type="chain" id="PRO_5017431046" evidence="12">
    <location>
        <begin position="22"/>
        <end position="668"/>
    </location>
</feature>